<dbReference type="Pfam" id="PF06804">
    <property type="entry name" value="Lipoprotein_18"/>
    <property type="match status" value="1"/>
</dbReference>
<dbReference type="OrthoDB" id="5686855at2"/>
<comment type="subcellular location">
    <subcellularLocation>
        <location evidence="4">Cell outer membrane</location>
        <topology evidence="4">Lipid-anchor</topology>
    </subcellularLocation>
</comment>
<dbReference type="NCBIfam" id="NF008674">
    <property type="entry name" value="PRK11679.1"/>
    <property type="match status" value="1"/>
</dbReference>
<dbReference type="InterPro" id="IPR010653">
    <property type="entry name" value="NlpB/DapX"/>
</dbReference>
<dbReference type="PROSITE" id="PS51257">
    <property type="entry name" value="PROKAR_LIPOPROTEIN"/>
    <property type="match status" value="1"/>
</dbReference>
<accession>A0A1H9J8Q2</accession>
<dbReference type="GO" id="GO:0051205">
    <property type="term" value="P:protein insertion into membrane"/>
    <property type="evidence" value="ECO:0007669"/>
    <property type="project" value="UniProtKB-UniRule"/>
</dbReference>
<dbReference type="EMBL" id="FOGC01000007">
    <property type="protein sequence ID" value="SEQ83109.1"/>
    <property type="molecule type" value="Genomic_DNA"/>
</dbReference>
<dbReference type="InterPro" id="IPR042268">
    <property type="entry name" value="BamC_C"/>
</dbReference>
<comment type="function">
    <text evidence="4">Part of the outer membrane protein assembly complex, which is involved in assembly and insertion of beta-barrel proteins into the outer membrane.</text>
</comment>
<dbReference type="STRING" id="988801.SAMN05216522_10766"/>
<dbReference type="HAMAP" id="MF_00924">
    <property type="entry name" value="OM_assembly_BamC"/>
    <property type="match status" value="1"/>
</dbReference>
<dbReference type="GO" id="GO:0043165">
    <property type="term" value="P:Gram-negative-bacterium-type cell outer membrane assembly"/>
    <property type="evidence" value="ECO:0007669"/>
    <property type="project" value="UniProtKB-UniRule"/>
</dbReference>
<evidence type="ECO:0000256" key="2">
    <source>
        <dbReference type="ARBA" id="ARBA00023136"/>
    </source>
</evidence>
<keyword evidence="2 4" id="KW-0472">Membrane</keyword>
<evidence type="ECO:0000256" key="1">
    <source>
        <dbReference type="ARBA" id="ARBA00022729"/>
    </source>
</evidence>
<keyword evidence="6" id="KW-1185">Reference proteome</keyword>
<evidence type="ECO:0000313" key="6">
    <source>
        <dbReference type="Proteomes" id="UP000242515"/>
    </source>
</evidence>
<keyword evidence="1 4" id="KW-0732">Signal</keyword>
<evidence type="ECO:0000313" key="5">
    <source>
        <dbReference type="EMBL" id="SEQ83109.1"/>
    </source>
</evidence>
<comment type="subunit">
    <text evidence="4">Part of the Bam complex, which is composed of the outer membrane protein BamA, and four lipoproteins BamB, BamC, BamD and BamE.</text>
</comment>
<keyword evidence="3 4" id="KW-0998">Cell outer membrane</keyword>
<organism evidence="5 6">
    <name type="scientific">Rosenbergiella nectarea</name>
    <dbReference type="NCBI Taxonomy" id="988801"/>
    <lineage>
        <taxon>Bacteria</taxon>
        <taxon>Pseudomonadati</taxon>
        <taxon>Pseudomonadota</taxon>
        <taxon>Gammaproteobacteria</taxon>
        <taxon>Enterobacterales</taxon>
        <taxon>Erwiniaceae</taxon>
        <taxon>Rosenbergiella</taxon>
    </lineage>
</organism>
<gene>
    <name evidence="4" type="primary">bamC</name>
    <name evidence="5" type="ORF">SAMN05216522_10766</name>
</gene>
<dbReference type="AlphaFoldDB" id="A0A1H9J8Q2"/>
<reference evidence="6" key="1">
    <citation type="submission" date="2016-10" db="EMBL/GenBank/DDBJ databases">
        <authorList>
            <person name="Varghese N."/>
            <person name="Submissions S."/>
        </authorList>
    </citation>
    <scope>NUCLEOTIDE SEQUENCE [LARGE SCALE GENOMIC DNA]</scope>
    <source>
        <strain evidence="6">8N4</strain>
    </source>
</reference>
<dbReference type="Proteomes" id="UP000242515">
    <property type="component" value="Unassembled WGS sequence"/>
</dbReference>
<name>A0A1H9J8Q2_9GAMM</name>
<evidence type="ECO:0000256" key="3">
    <source>
        <dbReference type="ARBA" id="ARBA00023237"/>
    </source>
</evidence>
<proteinExistence type="inferred from homology"/>
<comment type="similarity">
    <text evidence="4">Belongs to the BamC family.</text>
</comment>
<protein>
    <recommendedName>
        <fullName evidence="4">Outer membrane protein assembly factor BamC</fullName>
    </recommendedName>
</protein>
<dbReference type="GO" id="GO:0009279">
    <property type="term" value="C:cell outer membrane"/>
    <property type="evidence" value="ECO:0007669"/>
    <property type="project" value="UniProtKB-SubCell"/>
</dbReference>
<keyword evidence="4" id="KW-0564">Palmitate</keyword>
<dbReference type="RefSeq" id="WP_092676139.1">
    <property type="nucleotide sequence ID" value="NZ_FOGC01000007.1"/>
</dbReference>
<dbReference type="InterPro" id="IPR014524">
    <property type="entry name" value="BamC"/>
</dbReference>
<dbReference type="PIRSF" id="PIRSF026343">
    <property type="entry name" value="NlpB"/>
    <property type="match status" value="1"/>
</dbReference>
<evidence type="ECO:0000256" key="4">
    <source>
        <dbReference type="HAMAP-Rule" id="MF_00924"/>
    </source>
</evidence>
<dbReference type="Gene3D" id="3.30.310.170">
    <property type="entry name" value="Outer membrane protein assembly factor BamC"/>
    <property type="match status" value="1"/>
</dbReference>
<sequence length="343" mass="37023">MAYSVKNSAVVKVAGLSVAMLLAGCSHDQHYKREVNGNEEYLDAPALSQLNVPQGMILPLESANYAVPQGRAQGAVGKQLDIRPPVQALSLLNGSRAQFQGSTGLLQIANTGTSLWGQTVAALQANKFAIAQQDDARQQLTTDWISWNRQDEDHQYRGRYQVAVVAQGYEQTLMVKPIALEQKGQAVTSNTEIQRYTAQLLNDISAQLNTAETDRRNAAAANRVGSVDVQSGADETGLPNLIVRAPFDVTWQRLPKALPLAGMTVSDSNRADGSLQLSYSNLSSSQWAALGAKDPDLAEGKYKLQVGDLDNRSSLQFIDPKGHILTQSQNDALVAVLQAALNK</sequence>
<dbReference type="Gene3D" id="3.30.530.50">
    <property type="match status" value="1"/>
</dbReference>
<keyword evidence="4" id="KW-0449">Lipoprotein</keyword>